<protein>
    <submittedName>
        <fullName evidence="4">Alpha/beta fold hydrolase</fullName>
    </submittedName>
</protein>
<dbReference type="PRINTS" id="PR00793">
    <property type="entry name" value="PROAMNOPTASE"/>
</dbReference>
<evidence type="ECO:0000256" key="1">
    <source>
        <dbReference type="ARBA" id="ARBA00010088"/>
    </source>
</evidence>
<dbReference type="RefSeq" id="WP_378142819.1">
    <property type="nucleotide sequence ID" value="NZ_JBHSEF010000029.1"/>
</dbReference>
<accession>A0ABV8UY61</accession>
<proteinExistence type="inferred from homology"/>
<dbReference type="PANTHER" id="PTHR43798">
    <property type="entry name" value="MONOACYLGLYCEROL LIPASE"/>
    <property type="match status" value="1"/>
</dbReference>
<reference evidence="5" key="1">
    <citation type="journal article" date="2019" name="Int. J. Syst. Evol. Microbiol.">
        <title>The Global Catalogue of Microorganisms (GCM) 10K type strain sequencing project: providing services to taxonomists for standard genome sequencing and annotation.</title>
        <authorList>
            <consortium name="The Broad Institute Genomics Platform"/>
            <consortium name="The Broad Institute Genome Sequencing Center for Infectious Disease"/>
            <person name="Wu L."/>
            <person name="Ma J."/>
        </authorList>
    </citation>
    <scope>NUCLEOTIDE SEQUENCE [LARGE SCALE GENOMIC DNA]</scope>
    <source>
        <strain evidence="5">CCUG 50353</strain>
    </source>
</reference>
<comment type="similarity">
    <text evidence="1">Belongs to the peptidase S33 family.</text>
</comment>
<dbReference type="Pfam" id="PF00561">
    <property type="entry name" value="Abhydrolase_1"/>
    <property type="match status" value="1"/>
</dbReference>
<evidence type="ECO:0000313" key="5">
    <source>
        <dbReference type="Proteomes" id="UP001595733"/>
    </source>
</evidence>
<dbReference type="EMBL" id="JBHSEF010000029">
    <property type="protein sequence ID" value="MFC4356258.1"/>
    <property type="molecule type" value="Genomic_DNA"/>
</dbReference>
<dbReference type="Gene3D" id="3.40.50.1820">
    <property type="entry name" value="alpha/beta hydrolase"/>
    <property type="match status" value="1"/>
</dbReference>
<evidence type="ECO:0000313" key="4">
    <source>
        <dbReference type="EMBL" id="MFC4356258.1"/>
    </source>
</evidence>
<evidence type="ECO:0000259" key="3">
    <source>
        <dbReference type="Pfam" id="PF00561"/>
    </source>
</evidence>
<sequence length="251" mass="28198">METWIEVEGATIWTKQTGTGTFPVLLVSGGPGAADYMDAVADLLVDDCKVIQFDPRGCGRSTEDGTTFTIEACLCDIEVIRKYYGFSQWTVVGHSWGADLGLAYALKYPDALHGFLSLAGTGIQNDRDWKEAYVANRQKQGERLPEFLYPLNKDVHRSLLTSWRDFIKHPDLLNNLAKLDVPTLFVVAGEDIRPSWPIQQLAKLVPHANYTVVEGAGHYLWLSKPEVLKRLLVKFITTPRLKETTHENHKV</sequence>
<dbReference type="InterPro" id="IPR050266">
    <property type="entry name" value="AB_hydrolase_sf"/>
</dbReference>
<feature type="domain" description="AB hydrolase-1" evidence="3">
    <location>
        <begin position="23"/>
        <end position="161"/>
    </location>
</feature>
<dbReference type="SUPFAM" id="SSF53474">
    <property type="entry name" value="alpha/beta-Hydrolases"/>
    <property type="match status" value="1"/>
</dbReference>
<organism evidence="4 5">
    <name type="scientific">Chryseomicrobium palamuruense</name>
    <dbReference type="NCBI Taxonomy" id="682973"/>
    <lineage>
        <taxon>Bacteria</taxon>
        <taxon>Bacillati</taxon>
        <taxon>Bacillota</taxon>
        <taxon>Bacilli</taxon>
        <taxon>Bacillales</taxon>
        <taxon>Caryophanaceae</taxon>
        <taxon>Chryseomicrobium</taxon>
    </lineage>
</organism>
<evidence type="ECO:0000256" key="2">
    <source>
        <dbReference type="ARBA" id="ARBA00022801"/>
    </source>
</evidence>
<gene>
    <name evidence="4" type="ORF">ACFO0S_14450</name>
</gene>
<name>A0ABV8UY61_9BACL</name>
<dbReference type="InterPro" id="IPR002410">
    <property type="entry name" value="Peptidase_S33"/>
</dbReference>
<dbReference type="Proteomes" id="UP001595733">
    <property type="component" value="Unassembled WGS sequence"/>
</dbReference>
<keyword evidence="2 4" id="KW-0378">Hydrolase</keyword>
<dbReference type="InterPro" id="IPR029058">
    <property type="entry name" value="AB_hydrolase_fold"/>
</dbReference>
<dbReference type="GO" id="GO:0016787">
    <property type="term" value="F:hydrolase activity"/>
    <property type="evidence" value="ECO:0007669"/>
    <property type="project" value="UniProtKB-KW"/>
</dbReference>
<dbReference type="InterPro" id="IPR000073">
    <property type="entry name" value="AB_hydrolase_1"/>
</dbReference>
<keyword evidence="5" id="KW-1185">Reference proteome</keyword>
<comment type="caution">
    <text evidence="4">The sequence shown here is derived from an EMBL/GenBank/DDBJ whole genome shotgun (WGS) entry which is preliminary data.</text>
</comment>